<reference evidence="1 2" key="1">
    <citation type="journal article" date="2014" name="Front. Genet.">
        <title>Genome and metabolic network of "Candidatus Phaeomarinobacter ectocarpi" Ec32, a new candidate genus of Alphaproteobacteria frequently associated with brown algae.</title>
        <authorList>
            <person name="Dittami S.M."/>
            <person name="Barbeyron T."/>
            <person name="Boyen C."/>
            <person name="Cambefort J."/>
            <person name="Collet G."/>
            <person name="Delage L."/>
            <person name="Gobet A."/>
            <person name="Groisillier A."/>
            <person name="Leblanc C."/>
            <person name="Michel G."/>
            <person name="Scornet D."/>
            <person name="Siegel A."/>
            <person name="Tapia J.E."/>
            <person name="Tonon T."/>
        </authorList>
    </citation>
    <scope>NUCLEOTIDE SEQUENCE [LARGE SCALE GENOMIC DNA]</scope>
    <source>
        <strain evidence="1 2">Ec32</strain>
    </source>
</reference>
<dbReference type="PIRSF" id="PIRSF028451">
    <property type="entry name" value="UCP028451"/>
    <property type="match status" value="1"/>
</dbReference>
<proteinExistence type="predicted"/>
<name>X5M790_9HYPH</name>
<dbReference type="Proteomes" id="UP000032160">
    <property type="component" value="Chromosome I"/>
</dbReference>
<dbReference type="HOGENOM" id="CLU_036742_2_2_5"/>
<dbReference type="InterPro" id="IPR012808">
    <property type="entry name" value="CHP02453"/>
</dbReference>
<dbReference type="Pfam" id="PF09365">
    <property type="entry name" value="DUF2461"/>
    <property type="match status" value="1"/>
</dbReference>
<keyword evidence="2" id="KW-1185">Reference proteome</keyword>
<dbReference type="EMBL" id="HG966617">
    <property type="protein sequence ID" value="CDO58983.1"/>
    <property type="molecule type" value="Genomic_DNA"/>
</dbReference>
<dbReference type="AlphaFoldDB" id="X5M790"/>
<accession>X5M790</accession>
<evidence type="ECO:0000313" key="1">
    <source>
        <dbReference type="EMBL" id="CDO58983.1"/>
    </source>
</evidence>
<evidence type="ECO:0000313" key="2">
    <source>
        <dbReference type="Proteomes" id="UP000032160"/>
    </source>
</evidence>
<dbReference type="NCBIfam" id="TIGR02453">
    <property type="entry name" value="TIGR02453 family protein"/>
    <property type="match status" value="1"/>
</dbReference>
<dbReference type="InterPro" id="IPR015996">
    <property type="entry name" value="UCP028451"/>
</dbReference>
<protein>
    <recommendedName>
        <fullName evidence="3">TIGR02453 family protein</fullName>
    </recommendedName>
</protein>
<evidence type="ECO:0008006" key="3">
    <source>
        <dbReference type="Google" id="ProtNLM"/>
    </source>
</evidence>
<organism evidence="1 2">
    <name type="scientific">Candidatus Phaeomarinibacter ectocarpi</name>
    <dbReference type="NCBI Taxonomy" id="1458461"/>
    <lineage>
        <taxon>Bacteria</taxon>
        <taxon>Pseudomonadati</taxon>
        <taxon>Pseudomonadota</taxon>
        <taxon>Alphaproteobacteria</taxon>
        <taxon>Hyphomicrobiales</taxon>
        <taxon>Parvibaculaceae</taxon>
        <taxon>Candidatus Phaeomarinibacter</taxon>
    </lineage>
</organism>
<sequence length="236" mass="26035">MASDFDGFSPDLVDFLGMLDRNNSKAWFDAHRADYEGLYLQPAKDFVSAMAGPLAKAVPGAKAEARVNGSIMRINKDVRFSKDKTPYKPHLSLMFPVGDAFDRKLPALWFRISPTQLHLGCGMMDFGPTGLKTYRDSIADPKTAKAFADIISKTHQAGGWERGTPKYKTVPRGYPAVKEAGGIQADLIRHSGFHMGTQEPHPKQLFTPEAVEFVCGRLKTLKPVAQWLSKTIGTAH</sequence>
<dbReference type="RefSeq" id="WP_171815957.1">
    <property type="nucleotide sequence ID" value="NZ_HG966617.1"/>
</dbReference>
<dbReference type="KEGG" id="pect:BN1012_Phect769"/>
<gene>
    <name evidence="1" type="ORF">BN1012_Phect769</name>
</gene>
<dbReference type="PATRIC" id="fig|1458461.3.peg.769"/>
<dbReference type="PANTHER" id="PTHR36452:SF1">
    <property type="entry name" value="DUF2461 DOMAIN-CONTAINING PROTEIN"/>
    <property type="match status" value="1"/>
</dbReference>
<dbReference type="PANTHER" id="PTHR36452">
    <property type="entry name" value="CHROMOSOME 12, WHOLE GENOME SHOTGUN SEQUENCE"/>
    <property type="match status" value="1"/>
</dbReference>